<dbReference type="CDD" id="cd05911">
    <property type="entry name" value="Firefly_Luc_like"/>
    <property type="match status" value="1"/>
</dbReference>
<evidence type="ECO:0000313" key="4">
    <source>
        <dbReference type="Proteomes" id="UP000288859"/>
    </source>
</evidence>
<evidence type="ECO:0000259" key="1">
    <source>
        <dbReference type="Pfam" id="PF00501"/>
    </source>
</evidence>
<dbReference type="EMBL" id="NAJM01000014">
    <property type="protein sequence ID" value="RVX72016.1"/>
    <property type="molecule type" value="Genomic_DNA"/>
</dbReference>
<dbReference type="PROSITE" id="PS00455">
    <property type="entry name" value="AMP_BINDING"/>
    <property type="match status" value="1"/>
</dbReference>
<proteinExistence type="predicted"/>
<organism evidence="3 4">
    <name type="scientific">Exophiala mesophila</name>
    <name type="common">Black yeast-like fungus</name>
    <dbReference type="NCBI Taxonomy" id="212818"/>
    <lineage>
        <taxon>Eukaryota</taxon>
        <taxon>Fungi</taxon>
        <taxon>Dikarya</taxon>
        <taxon>Ascomycota</taxon>
        <taxon>Pezizomycotina</taxon>
        <taxon>Eurotiomycetes</taxon>
        <taxon>Chaetothyriomycetidae</taxon>
        <taxon>Chaetothyriales</taxon>
        <taxon>Herpotrichiellaceae</taxon>
        <taxon>Exophiala</taxon>
    </lineage>
</organism>
<sequence>MPFLAQQHVPISNKDILSWIFDDQKYDADKPVYIDAVKPSRSLSSRQSQSMIRKLIAGFRAAGFRKGDCVCIHSFNDLYYPILVLGIIAAGGVYTGTNPSYTPFELSHHLKTAKAKFIVTEPELLDNITVAAQERGIPESNLWIFDVHGQSIPQGCRSWTELMKHGEQDWVRFDDETTSMQTTAALLFSSGTTGLPKAAVISHYNLVAQHTVAIEPANVPYEVSRMIYLPMFHAAVVPLGHTSALKDGSKTYIMRRFDIEIFLQSVSRYKITELVVVPPIVLAVLASPLTKKYDLTSVMSTLCGAAALGKTHQRQFELLLNEKASFNQVWGMTETTCVASRFWYPEDDQTGSIGRFVANLDVKLVDDDDNDITALGGKGEILVRGPTVISGYYENPSANAASFDSEGYFRTGDIVVCEDGPGLTPSTAKWYIVDRKKELIKVRGFQVSPAELEAVILQHPQIVDAAVIGVRDPNSKDGEQPRGYVVRGSANPDEKLTVTEAEVRDWCAQRLAKYKALSGGIVFVDAVPRNAGGKLLKRILREQAEAEAASTSSRAKL</sequence>
<dbReference type="InterPro" id="IPR025110">
    <property type="entry name" value="AMP-bd_C"/>
</dbReference>
<feature type="domain" description="AMP-dependent synthetase/ligase" evidence="1">
    <location>
        <begin position="28"/>
        <end position="393"/>
    </location>
</feature>
<evidence type="ECO:0000259" key="2">
    <source>
        <dbReference type="Pfam" id="PF13193"/>
    </source>
</evidence>
<dbReference type="PANTHER" id="PTHR24096:SF265">
    <property type="entry name" value="ENZYME, PUTATIVE (AFU_ORTHOLOGUE AFUA_5G14270)-RELATED"/>
    <property type="match status" value="1"/>
</dbReference>
<comment type="caution">
    <text evidence="3">The sequence shown here is derived from an EMBL/GenBank/DDBJ whole genome shotgun (WGS) entry which is preliminary data.</text>
</comment>
<evidence type="ECO:0000313" key="3">
    <source>
        <dbReference type="EMBL" id="RVX72016.1"/>
    </source>
</evidence>
<dbReference type="GO" id="GO:0019748">
    <property type="term" value="P:secondary metabolic process"/>
    <property type="evidence" value="ECO:0007669"/>
    <property type="project" value="TreeGrafter"/>
</dbReference>
<dbReference type="GO" id="GO:0016405">
    <property type="term" value="F:CoA-ligase activity"/>
    <property type="evidence" value="ECO:0007669"/>
    <property type="project" value="TreeGrafter"/>
</dbReference>
<dbReference type="Pfam" id="PF00501">
    <property type="entry name" value="AMP-binding"/>
    <property type="match status" value="1"/>
</dbReference>
<accession>A0A438N8C3</accession>
<dbReference type="Proteomes" id="UP000288859">
    <property type="component" value="Unassembled WGS sequence"/>
</dbReference>
<dbReference type="InterPro" id="IPR020845">
    <property type="entry name" value="AMP-binding_CS"/>
</dbReference>
<dbReference type="InterPro" id="IPR045851">
    <property type="entry name" value="AMP-bd_C_sf"/>
</dbReference>
<dbReference type="InterPro" id="IPR042099">
    <property type="entry name" value="ANL_N_sf"/>
</dbReference>
<protein>
    <recommendedName>
        <fullName evidence="5">AMP-dependent synthetase/ligase domain-containing protein</fullName>
    </recommendedName>
</protein>
<dbReference type="InterPro" id="IPR000873">
    <property type="entry name" value="AMP-dep_synth/lig_dom"/>
</dbReference>
<dbReference type="PANTHER" id="PTHR24096">
    <property type="entry name" value="LONG-CHAIN-FATTY-ACID--COA LIGASE"/>
    <property type="match status" value="1"/>
</dbReference>
<feature type="domain" description="AMP-binding enzyme C-terminal" evidence="2">
    <location>
        <begin position="451"/>
        <end position="534"/>
    </location>
</feature>
<dbReference type="VEuPathDB" id="FungiDB:PV10_04047"/>
<evidence type="ECO:0008006" key="5">
    <source>
        <dbReference type="Google" id="ProtNLM"/>
    </source>
</evidence>
<dbReference type="Gene3D" id="3.30.300.30">
    <property type="match status" value="1"/>
</dbReference>
<gene>
    <name evidence="3" type="ORF">B0A52_04614</name>
</gene>
<reference evidence="3 4" key="1">
    <citation type="submission" date="2017-03" db="EMBL/GenBank/DDBJ databases">
        <title>Genomes of endolithic fungi from Antarctica.</title>
        <authorList>
            <person name="Coleine C."/>
            <person name="Masonjones S."/>
            <person name="Stajich J.E."/>
        </authorList>
    </citation>
    <scope>NUCLEOTIDE SEQUENCE [LARGE SCALE GENOMIC DNA]</scope>
    <source>
        <strain evidence="3 4">CCFEE 6314</strain>
    </source>
</reference>
<dbReference type="SUPFAM" id="SSF56801">
    <property type="entry name" value="Acetyl-CoA synthetase-like"/>
    <property type="match status" value="1"/>
</dbReference>
<dbReference type="AlphaFoldDB" id="A0A438N8C3"/>
<dbReference type="Gene3D" id="3.40.50.12780">
    <property type="entry name" value="N-terminal domain of ligase-like"/>
    <property type="match status" value="1"/>
</dbReference>
<dbReference type="OrthoDB" id="6509636at2759"/>
<dbReference type="Pfam" id="PF13193">
    <property type="entry name" value="AMP-binding_C"/>
    <property type="match status" value="1"/>
</dbReference>
<name>A0A438N8C3_EXOME</name>